<protein>
    <submittedName>
        <fullName evidence="1">Uncharacterized protein</fullName>
    </submittedName>
</protein>
<keyword evidence="2" id="KW-1185">Reference proteome</keyword>
<sequence>MKTSWRLFKYSRLCQTKQDHNILNPHSQTITHCKYDTKNIQEQTWQQIFMENSKNLEISINNKSLEIKLFITKEKSYEMITLERMDLNDKIVVLYKKRTAGFKMNDKQFQVVFFSDEEILNFKRIFNEEMLFNYTPFEENECEKKEFISKIQVLNGKTRLSNKFKTNKKYDLIRSELIKIFKD</sequence>
<reference evidence="1 2" key="1">
    <citation type="submission" date="2019-01" db="EMBL/GenBank/DDBJ databases">
        <title>Genomes sequencing and comparative genomics of infectious freshwater microsporidia, Cucumispora dikerogammari and Thelohania contejeani.</title>
        <authorList>
            <person name="Cormier A."/>
            <person name="Giraud I."/>
            <person name="Wattier R."/>
            <person name="Teixeira M."/>
            <person name="Grandjean F."/>
            <person name="Rigaud T."/>
            <person name="Cordaux R."/>
        </authorList>
    </citation>
    <scope>NUCLEOTIDE SEQUENCE [LARGE SCALE GENOMIC DNA]</scope>
    <source>
        <strain evidence="1">T1</strain>
        <tissue evidence="1">Spores</tissue>
    </source>
</reference>
<dbReference type="EMBL" id="SBIQ01000098">
    <property type="protein sequence ID" value="KAF7683324.1"/>
    <property type="molecule type" value="Genomic_DNA"/>
</dbReference>
<comment type="caution">
    <text evidence="1">The sequence shown here is derived from an EMBL/GenBank/DDBJ whole genome shotgun (WGS) entry which is preliminary data.</text>
</comment>
<evidence type="ECO:0000313" key="2">
    <source>
        <dbReference type="Proteomes" id="UP001516464"/>
    </source>
</evidence>
<name>A0ABQ7HYQ0_9MICR</name>
<evidence type="ECO:0000313" key="1">
    <source>
        <dbReference type="EMBL" id="KAF7683324.1"/>
    </source>
</evidence>
<organism evidence="1 2">
    <name type="scientific">Astathelohania contejeani</name>
    <dbReference type="NCBI Taxonomy" id="164912"/>
    <lineage>
        <taxon>Eukaryota</taxon>
        <taxon>Fungi</taxon>
        <taxon>Fungi incertae sedis</taxon>
        <taxon>Microsporidia</taxon>
        <taxon>Astathelohaniidae</taxon>
        <taxon>Astathelohania</taxon>
    </lineage>
</organism>
<accession>A0ABQ7HYQ0</accession>
<proteinExistence type="predicted"/>
<dbReference type="Proteomes" id="UP001516464">
    <property type="component" value="Unassembled WGS sequence"/>
</dbReference>
<gene>
    <name evidence="1" type="ORF">TCON_1458</name>
</gene>